<comment type="caution">
    <text evidence="1">The sequence shown here is derived from an EMBL/GenBank/DDBJ whole genome shotgun (WGS) entry which is preliminary data.</text>
</comment>
<proteinExistence type="predicted"/>
<name>A0AA88CSA4_FICCA</name>
<keyword evidence="2" id="KW-1185">Reference proteome</keyword>
<accession>A0AA88CSA4</accession>
<sequence length="141" mass="16334">MELSLYRNLNRYWRRRGYRRLDGAAKGRKKIPVTRFHGGPPPSRTWRMRASRRLRIVGVSLWRSPVKLLTKIKHAYINMMLSLAGNVGYLNNDNVFGGKRIPKSRQVPIAYSGSEIEQRLVLEIYKALQILPPPDHEVKAV</sequence>
<gene>
    <name evidence="1" type="ORF">TIFTF001_001968</name>
</gene>
<dbReference type="AlphaFoldDB" id="A0AA88CSA4"/>
<evidence type="ECO:0000313" key="2">
    <source>
        <dbReference type="Proteomes" id="UP001187192"/>
    </source>
</evidence>
<dbReference type="PANTHER" id="PTHR33702">
    <property type="entry name" value="BNAA09G40010D PROTEIN"/>
    <property type="match status" value="1"/>
</dbReference>
<dbReference type="Proteomes" id="UP001187192">
    <property type="component" value="Unassembled WGS sequence"/>
</dbReference>
<organism evidence="1 2">
    <name type="scientific">Ficus carica</name>
    <name type="common">Common fig</name>
    <dbReference type="NCBI Taxonomy" id="3494"/>
    <lineage>
        <taxon>Eukaryota</taxon>
        <taxon>Viridiplantae</taxon>
        <taxon>Streptophyta</taxon>
        <taxon>Embryophyta</taxon>
        <taxon>Tracheophyta</taxon>
        <taxon>Spermatophyta</taxon>
        <taxon>Magnoliopsida</taxon>
        <taxon>eudicotyledons</taxon>
        <taxon>Gunneridae</taxon>
        <taxon>Pentapetalae</taxon>
        <taxon>rosids</taxon>
        <taxon>fabids</taxon>
        <taxon>Rosales</taxon>
        <taxon>Moraceae</taxon>
        <taxon>Ficeae</taxon>
        <taxon>Ficus</taxon>
    </lineage>
</organism>
<dbReference type="PANTHER" id="PTHR33702:SF16">
    <property type="match status" value="1"/>
</dbReference>
<reference evidence="1" key="1">
    <citation type="submission" date="2023-07" db="EMBL/GenBank/DDBJ databases">
        <title>draft genome sequence of fig (Ficus carica).</title>
        <authorList>
            <person name="Takahashi T."/>
            <person name="Nishimura K."/>
        </authorList>
    </citation>
    <scope>NUCLEOTIDE SEQUENCE</scope>
</reference>
<protein>
    <submittedName>
        <fullName evidence="1">Uncharacterized protein</fullName>
    </submittedName>
</protein>
<dbReference type="EMBL" id="BTGU01000002">
    <property type="protein sequence ID" value="GMN28226.1"/>
    <property type="molecule type" value="Genomic_DNA"/>
</dbReference>
<evidence type="ECO:0000313" key="1">
    <source>
        <dbReference type="EMBL" id="GMN28226.1"/>
    </source>
</evidence>